<feature type="transmembrane region" description="Helical" evidence="6">
    <location>
        <begin position="82"/>
        <end position="100"/>
    </location>
</feature>
<dbReference type="InterPro" id="IPR003177">
    <property type="entry name" value="Cytc_oxidase_su7a_met"/>
</dbReference>
<evidence type="ECO:0000256" key="5">
    <source>
        <dbReference type="ARBA" id="ARBA00023136"/>
    </source>
</evidence>
<evidence type="ECO:0000256" key="1">
    <source>
        <dbReference type="ARBA" id="ARBA00004273"/>
    </source>
</evidence>
<proteinExistence type="inferred from homology"/>
<dbReference type="Proteomes" id="UP000694416">
    <property type="component" value="Unplaced"/>
</dbReference>
<comment type="similarity">
    <text evidence="2">Belongs to the cytochrome c oxidase VIIa family.</text>
</comment>
<protein>
    <submittedName>
        <fullName evidence="7">Uncharacterized protein</fullName>
    </submittedName>
</protein>
<dbReference type="GO" id="GO:0005743">
    <property type="term" value="C:mitochondrial inner membrane"/>
    <property type="evidence" value="ECO:0007669"/>
    <property type="project" value="UniProtKB-SubCell"/>
</dbReference>
<keyword evidence="4" id="KW-0496">Mitochondrion</keyword>
<dbReference type="AlphaFoldDB" id="A0A8C9H9G8"/>
<dbReference type="PANTHER" id="PTHR10510:SF2">
    <property type="entry name" value="CYTOCHROME C OXIDASE SUBUNIT 7A-RELATED PROTEIN, MITOCHONDRIAL"/>
    <property type="match status" value="1"/>
</dbReference>
<evidence type="ECO:0000256" key="2">
    <source>
        <dbReference type="ARBA" id="ARBA00009331"/>
    </source>
</evidence>
<comment type="subcellular location">
    <subcellularLocation>
        <location evidence="1">Mitochondrion inner membrane</location>
    </subcellularLocation>
</comment>
<dbReference type="GO" id="GO:0002082">
    <property type="term" value="P:regulation of oxidative phosphorylation"/>
    <property type="evidence" value="ECO:0007669"/>
    <property type="project" value="TreeGrafter"/>
</dbReference>
<keyword evidence="5 6" id="KW-0472">Membrane</keyword>
<reference evidence="7" key="1">
    <citation type="submission" date="2025-08" db="UniProtKB">
        <authorList>
            <consortium name="Ensembl"/>
        </authorList>
    </citation>
    <scope>IDENTIFICATION</scope>
</reference>
<name>A0A8C9H9G8_9PRIM</name>
<evidence type="ECO:0000313" key="7">
    <source>
        <dbReference type="Ensembl" id="ENSPTEP00000013134.1"/>
    </source>
</evidence>
<sequence length="124" mass="14042">MRQDDHLNPGDRGCSEPRLGKCLLFFVILSTTDIMFATPTKLTFNSTACESAGKNKVPELQKFFQKSDSVTIHLKQGLPDQMRYGTAMLFFICLLAAYISSFEKCLFISFAHFLMGLFFSCKFV</sequence>
<evidence type="ECO:0000256" key="3">
    <source>
        <dbReference type="ARBA" id="ARBA00022792"/>
    </source>
</evidence>
<evidence type="ECO:0000313" key="8">
    <source>
        <dbReference type="Proteomes" id="UP000694416"/>
    </source>
</evidence>
<dbReference type="Gene3D" id="4.10.91.10">
    <property type="entry name" value="Cytochrome c oxidase, subunit VIIa"/>
    <property type="match status" value="1"/>
</dbReference>
<keyword evidence="3" id="KW-0999">Mitochondrion inner membrane</keyword>
<dbReference type="Pfam" id="PF02238">
    <property type="entry name" value="COX7a"/>
    <property type="match status" value="1"/>
</dbReference>
<organism evidence="7 8">
    <name type="scientific">Piliocolobus tephrosceles</name>
    <name type="common">Ugandan red Colobus</name>
    <dbReference type="NCBI Taxonomy" id="591936"/>
    <lineage>
        <taxon>Eukaryota</taxon>
        <taxon>Metazoa</taxon>
        <taxon>Chordata</taxon>
        <taxon>Craniata</taxon>
        <taxon>Vertebrata</taxon>
        <taxon>Euteleostomi</taxon>
        <taxon>Mammalia</taxon>
        <taxon>Eutheria</taxon>
        <taxon>Euarchontoglires</taxon>
        <taxon>Primates</taxon>
        <taxon>Haplorrhini</taxon>
        <taxon>Catarrhini</taxon>
        <taxon>Cercopithecidae</taxon>
        <taxon>Colobinae</taxon>
        <taxon>Piliocolobus</taxon>
    </lineage>
</organism>
<evidence type="ECO:0000256" key="4">
    <source>
        <dbReference type="ARBA" id="ARBA00023128"/>
    </source>
</evidence>
<dbReference type="PANTHER" id="PTHR10510">
    <property type="entry name" value="CYTOCHROME C OXIDASE POLYPEPTIDE 7A"/>
    <property type="match status" value="1"/>
</dbReference>
<dbReference type="GO" id="GO:0045277">
    <property type="term" value="C:respiratory chain complex IV"/>
    <property type="evidence" value="ECO:0007669"/>
    <property type="project" value="InterPro"/>
</dbReference>
<dbReference type="GO" id="GO:0006123">
    <property type="term" value="P:mitochondrial electron transport, cytochrome c to oxygen"/>
    <property type="evidence" value="ECO:0007669"/>
    <property type="project" value="InterPro"/>
</dbReference>
<reference evidence="7" key="2">
    <citation type="submission" date="2025-09" db="UniProtKB">
        <authorList>
            <consortium name="Ensembl"/>
        </authorList>
    </citation>
    <scope>IDENTIFICATION</scope>
</reference>
<dbReference type="InterPro" id="IPR036539">
    <property type="entry name" value="Cyt_c_oxidase_su7a_sf"/>
</dbReference>
<accession>A0A8C9H9G8</accession>
<evidence type="ECO:0000256" key="6">
    <source>
        <dbReference type="SAM" id="Phobius"/>
    </source>
</evidence>
<dbReference type="GO" id="GO:0097250">
    <property type="term" value="P:mitochondrial respirasome assembly"/>
    <property type="evidence" value="ECO:0007669"/>
    <property type="project" value="TreeGrafter"/>
</dbReference>
<keyword evidence="6" id="KW-0812">Transmembrane</keyword>
<keyword evidence="8" id="KW-1185">Reference proteome</keyword>
<keyword evidence="6" id="KW-1133">Transmembrane helix</keyword>
<dbReference type="SUPFAM" id="SSF81419">
    <property type="entry name" value="Mitochondrial cytochrome c oxidase subunit VIIa"/>
    <property type="match status" value="1"/>
</dbReference>
<dbReference type="Ensembl" id="ENSPTET00000019747.1">
    <property type="protein sequence ID" value="ENSPTEP00000013134.1"/>
    <property type="gene ID" value="ENSPTEG00000014742.1"/>
</dbReference>
<dbReference type="InterPro" id="IPR039297">
    <property type="entry name" value="COX7a"/>
</dbReference>